<sequence length="212" mass="24631">MKLFSIAAILAPSSISDAQDEFDPRTNNPDRKLEAIGGKIKEWTMTNLCNNEGRCLPAVDKPVGNWEQRIDNTVENLLRRFNKCGSIAEGGRKRRSADSRYTEEELYDLLYEDDLQEQNKGIQPRYNMEDPIKGIGQLCSSIAKWVDAYLPNCRSKHRSDYNNVSRVSLRMTKWRFLLENSYQRFHKIEARPLPKDWSKWFERKAIKAAGNL</sequence>
<proteinExistence type="predicted"/>
<keyword evidence="3" id="KW-1185">Reference proteome</keyword>
<evidence type="ECO:0000313" key="3">
    <source>
        <dbReference type="Proteomes" id="UP000001307"/>
    </source>
</evidence>
<evidence type="ECO:0000313" key="2">
    <source>
        <dbReference type="EMBL" id="CBY19774.1"/>
    </source>
</evidence>
<accession>E4XLU5</accession>
<dbReference type="Proteomes" id="UP000001307">
    <property type="component" value="Unassembled WGS sequence"/>
</dbReference>
<gene>
    <name evidence="2" type="ORF">GSOID_T00014689001</name>
</gene>
<name>E4XLU5_OIKDI</name>
<organism evidence="2">
    <name type="scientific">Oikopleura dioica</name>
    <name type="common">Tunicate</name>
    <dbReference type="NCBI Taxonomy" id="34765"/>
    <lineage>
        <taxon>Eukaryota</taxon>
        <taxon>Metazoa</taxon>
        <taxon>Chordata</taxon>
        <taxon>Tunicata</taxon>
        <taxon>Appendicularia</taxon>
        <taxon>Copelata</taxon>
        <taxon>Oikopleuridae</taxon>
        <taxon>Oikopleura</taxon>
    </lineage>
</organism>
<dbReference type="EMBL" id="FN653072">
    <property type="protein sequence ID" value="CBY19774.1"/>
    <property type="molecule type" value="Genomic_DNA"/>
</dbReference>
<dbReference type="InParanoid" id="E4XLU5"/>
<reference evidence="2" key="1">
    <citation type="journal article" date="2010" name="Science">
        <title>Plasticity of animal genome architecture unmasked by rapid evolution of a pelagic tunicate.</title>
        <authorList>
            <person name="Denoeud F."/>
            <person name="Henriet S."/>
            <person name="Mungpakdee S."/>
            <person name="Aury J.M."/>
            <person name="Da Silva C."/>
            <person name="Brinkmann H."/>
            <person name="Mikhaleva J."/>
            <person name="Olsen L.C."/>
            <person name="Jubin C."/>
            <person name="Canestro C."/>
            <person name="Bouquet J.M."/>
            <person name="Danks G."/>
            <person name="Poulain J."/>
            <person name="Campsteijn C."/>
            <person name="Adamski M."/>
            <person name="Cross I."/>
            <person name="Yadetie F."/>
            <person name="Muffato M."/>
            <person name="Louis A."/>
            <person name="Butcher S."/>
            <person name="Tsagkogeorga G."/>
            <person name="Konrad A."/>
            <person name="Singh S."/>
            <person name="Jensen M.F."/>
            <person name="Cong E.H."/>
            <person name="Eikeseth-Otteraa H."/>
            <person name="Noel B."/>
            <person name="Anthouard V."/>
            <person name="Porcel B.M."/>
            <person name="Kachouri-Lafond R."/>
            <person name="Nishino A."/>
            <person name="Ugolini M."/>
            <person name="Chourrout P."/>
            <person name="Nishida H."/>
            <person name="Aasland R."/>
            <person name="Huzurbazar S."/>
            <person name="Westhof E."/>
            <person name="Delsuc F."/>
            <person name="Lehrach H."/>
            <person name="Reinhardt R."/>
            <person name="Weissenbach J."/>
            <person name="Roy S.W."/>
            <person name="Artiguenave F."/>
            <person name="Postlethwait J.H."/>
            <person name="Manak J.R."/>
            <person name="Thompson E.M."/>
            <person name="Jaillon O."/>
            <person name="Du Pasquier L."/>
            <person name="Boudinot P."/>
            <person name="Liberles D.A."/>
            <person name="Volff J.N."/>
            <person name="Philippe H."/>
            <person name="Lenhard B."/>
            <person name="Roest Crollius H."/>
            <person name="Wincker P."/>
            <person name="Chourrout D."/>
        </authorList>
    </citation>
    <scope>NUCLEOTIDE SEQUENCE [LARGE SCALE GENOMIC DNA]</scope>
</reference>
<feature type="signal peptide" evidence="1">
    <location>
        <begin position="1"/>
        <end position="18"/>
    </location>
</feature>
<evidence type="ECO:0000256" key="1">
    <source>
        <dbReference type="SAM" id="SignalP"/>
    </source>
</evidence>
<dbReference type="OrthoDB" id="10345083at2759"/>
<feature type="chain" id="PRO_5003190419" evidence="1">
    <location>
        <begin position="19"/>
        <end position="212"/>
    </location>
</feature>
<dbReference type="AlphaFoldDB" id="E4XLU5"/>
<protein>
    <submittedName>
        <fullName evidence="2">Uncharacterized protein</fullName>
    </submittedName>
</protein>
<keyword evidence="1" id="KW-0732">Signal</keyword>